<keyword evidence="2" id="KW-1185">Reference proteome</keyword>
<evidence type="ECO:0000313" key="1">
    <source>
        <dbReference type="EMBL" id="MFJ1470168.1"/>
    </source>
</evidence>
<dbReference type="EMBL" id="JASNRB020000013">
    <property type="protein sequence ID" value="MFJ1470168.1"/>
    <property type="molecule type" value="Genomic_DNA"/>
</dbReference>
<name>A0ACC7MDH0_9BURK</name>
<organism evidence="1 2">
    <name type="scientific">Massilia orientalis</name>
    <dbReference type="NCBI Taxonomy" id="3050128"/>
    <lineage>
        <taxon>Bacteria</taxon>
        <taxon>Pseudomonadati</taxon>
        <taxon>Pseudomonadota</taxon>
        <taxon>Betaproteobacteria</taxon>
        <taxon>Burkholderiales</taxon>
        <taxon>Oxalobacteraceae</taxon>
        <taxon>Telluria group</taxon>
        <taxon>Massilia</taxon>
    </lineage>
</organism>
<evidence type="ECO:0000313" key="2">
    <source>
        <dbReference type="Proteomes" id="UP001168096"/>
    </source>
</evidence>
<protein>
    <submittedName>
        <fullName evidence="1">Uncharacterized protein</fullName>
    </submittedName>
</protein>
<reference evidence="1" key="1">
    <citation type="submission" date="2024-11" db="EMBL/GenBank/DDBJ databases">
        <title>Description of Massilia orientalis sp. nov., isolated from rhizosphere soil of Ageratina adenophora.</title>
        <authorList>
            <person name="Wang Y."/>
        </authorList>
    </citation>
    <scope>NUCLEOTIDE SEQUENCE</scope>
    <source>
        <strain evidence="1">YIM B02787</strain>
    </source>
</reference>
<gene>
    <name evidence="1" type="ORF">QPK29_020850</name>
</gene>
<dbReference type="Proteomes" id="UP001168096">
    <property type="component" value="Unassembled WGS sequence"/>
</dbReference>
<accession>A0ACC7MDH0</accession>
<proteinExistence type="predicted"/>
<comment type="caution">
    <text evidence="1">The sequence shown here is derived from an EMBL/GenBank/DDBJ whole genome shotgun (WGS) entry which is preliminary data.</text>
</comment>
<sequence>MMNFDHPHLSRLPQGYVAWRGRSVEHFDFRGDQEGFARAGRELAQHCEMLEAKGFPVTARTCMFRPLFREAPAGTPWLQAMTTYYTVLADSTGRARRCIFGLPDHAAVAVGVDDGLLALEYGYESDAAFGTTNLLDQLQNDGFRSCDASNCSYDRLTQLFVEAGLTPELVAAVLAATVPEQADKPHAECPA</sequence>